<accession>A0A1J5PNK9</accession>
<sequence length="105" mass="11520">MNRPQGTESPTAWCGSDLHAQMLDRYGPLISGRDLRRVLGFQTAAGLRQAVLRGVLPIPVFTLPNRKGRFAMTSEVSAWIQAQRDAATLPSEPNRLPHVARVTAT</sequence>
<reference evidence="1" key="1">
    <citation type="submission" date="2016-10" db="EMBL/GenBank/DDBJ databases">
        <title>Sequence of Gallionella enrichment culture.</title>
        <authorList>
            <person name="Poehlein A."/>
            <person name="Muehling M."/>
            <person name="Daniel R."/>
        </authorList>
    </citation>
    <scope>NUCLEOTIDE SEQUENCE</scope>
</reference>
<name>A0A1J5PNK9_9ZZZZ</name>
<gene>
    <name evidence="1" type="ORF">GALL_532880</name>
</gene>
<evidence type="ECO:0000313" key="1">
    <source>
        <dbReference type="EMBL" id="OIQ65157.1"/>
    </source>
</evidence>
<organism evidence="1">
    <name type="scientific">mine drainage metagenome</name>
    <dbReference type="NCBI Taxonomy" id="410659"/>
    <lineage>
        <taxon>unclassified sequences</taxon>
        <taxon>metagenomes</taxon>
        <taxon>ecological metagenomes</taxon>
    </lineage>
</organism>
<proteinExistence type="predicted"/>
<dbReference type="EMBL" id="MLJW01007553">
    <property type="protein sequence ID" value="OIQ65157.1"/>
    <property type="molecule type" value="Genomic_DNA"/>
</dbReference>
<dbReference type="AlphaFoldDB" id="A0A1J5PNK9"/>
<comment type="caution">
    <text evidence="1">The sequence shown here is derived from an EMBL/GenBank/DDBJ whole genome shotgun (WGS) entry which is preliminary data.</text>
</comment>
<protein>
    <submittedName>
        <fullName evidence="1">Uncharacterized protein</fullName>
    </submittedName>
</protein>